<reference evidence="1 2" key="1">
    <citation type="submission" date="2021-06" db="EMBL/GenBank/DDBJ databases">
        <title>Caerostris extrusa draft genome.</title>
        <authorList>
            <person name="Kono N."/>
            <person name="Arakawa K."/>
        </authorList>
    </citation>
    <scope>NUCLEOTIDE SEQUENCE [LARGE SCALE GENOMIC DNA]</scope>
</reference>
<name>A0AAV4N8K2_CAEEX</name>
<proteinExistence type="predicted"/>
<protein>
    <submittedName>
        <fullName evidence="1">Uncharacterized protein</fullName>
    </submittedName>
</protein>
<comment type="caution">
    <text evidence="1">The sequence shown here is derived from an EMBL/GenBank/DDBJ whole genome shotgun (WGS) entry which is preliminary data.</text>
</comment>
<evidence type="ECO:0000313" key="1">
    <source>
        <dbReference type="EMBL" id="GIX80021.1"/>
    </source>
</evidence>
<dbReference type="Proteomes" id="UP001054945">
    <property type="component" value="Unassembled WGS sequence"/>
</dbReference>
<dbReference type="AlphaFoldDB" id="A0AAV4N8K2"/>
<gene>
    <name evidence="1" type="ORF">CEXT_476091</name>
</gene>
<sequence length="88" mass="10049">MTSLNFFNYHLHLLPANEASNTNMSLQYRLSRRQRPRLGYINSRHYDSEFFFFLLAYRKGGGHHRLVCGSLQSCVTPNVAATAALTAK</sequence>
<evidence type="ECO:0000313" key="2">
    <source>
        <dbReference type="Proteomes" id="UP001054945"/>
    </source>
</evidence>
<dbReference type="EMBL" id="BPLR01002993">
    <property type="protein sequence ID" value="GIX80021.1"/>
    <property type="molecule type" value="Genomic_DNA"/>
</dbReference>
<organism evidence="1 2">
    <name type="scientific">Caerostris extrusa</name>
    <name type="common">Bark spider</name>
    <name type="synonym">Caerostris bankana</name>
    <dbReference type="NCBI Taxonomy" id="172846"/>
    <lineage>
        <taxon>Eukaryota</taxon>
        <taxon>Metazoa</taxon>
        <taxon>Ecdysozoa</taxon>
        <taxon>Arthropoda</taxon>
        <taxon>Chelicerata</taxon>
        <taxon>Arachnida</taxon>
        <taxon>Araneae</taxon>
        <taxon>Araneomorphae</taxon>
        <taxon>Entelegynae</taxon>
        <taxon>Araneoidea</taxon>
        <taxon>Araneidae</taxon>
        <taxon>Caerostris</taxon>
    </lineage>
</organism>
<accession>A0AAV4N8K2</accession>
<keyword evidence="2" id="KW-1185">Reference proteome</keyword>